<evidence type="ECO:0000256" key="5">
    <source>
        <dbReference type="ARBA" id="ARBA00022989"/>
    </source>
</evidence>
<dbReference type="InterPro" id="IPR050366">
    <property type="entry name" value="BP-dependent_transpt_permease"/>
</dbReference>
<evidence type="ECO:0000256" key="1">
    <source>
        <dbReference type="ARBA" id="ARBA00004651"/>
    </source>
</evidence>
<evidence type="ECO:0000256" key="6">
    <source>
        <dbReference type="ARBA" id="ARBA00023136"/>
    </source>
</evidence>
<feature type="transmembrane region" description="Helical" evidence="7">
    <location>
        <begin position="140"/>
        <end position="165"/>
    </location>
</feature>
<dbReference type="CDD" id="cd06261">
    <property type="entry name" value="TM_PBP2"/>
    <property type="match status" value="1"/>
</dbReference>
<evidence type="ECO:0000313" key="9">
    <source>
        <dbReference type="EMBL" id="CAB4697761.1"/>
    </source>
</evidence>
<proteinExistence type="predicted"/>
<dbReference type="Pfam" id="PF00528">
    <property type="entry name" value="BPD_transp_1"/>
    <property type="match status" value="1"/>
</dbReference>
<protein>
    <submittedName>
        <fullName evidence="10">Unannotated protein</fullName>
    </submittedName>
</protein>
<evidence type="ECO:0000313" key="10">
    <source>
        <dbReference type="EMBL" id="CAB4805151.1"/>
    </source>
</evidence>
<feature type="transmembrane region" description="Helical" evidence="7">
    <location>
        <begin position="171"/>
        <end position="190"/>
    </location>
</feature>
<sequence length="311" mass="32738">MQTNRDTSIAHLDPSSLPTIEAIEAPSSHTVRGDRLGTAAWVAIAWIAFLALLAILAPVLPIPDPNQSFVALARKGPAAGHWLGGDAIGRDLLSRIIWGTRSSFIVGFGAVAFGLLIGGMLGLMTGFFRGKVDGLITPLMNVLLAIPQFVLALSLVTVLASGAGVNSTRRLAVVVVGLGIVSIPLLGRITRANTLAWSEREFVLAAKAMGAKNGRIMVREVLPNVMPAMLSISLLGVGIAIVAEGGLSLFGVGVQLPMPSWGNIIAEGRGQMRNSPHIVIFTSLILFLTVMALNFLGDAVNRRFGVRESVL</sequence>
<keyword evidence="2" id="KW-0813">Transport</keyword>
<evidence type="ECO:0000256" key="4">
    <source>
        <dbReference type="ARBA" id="ARBA00022692"/>
    </source>
</evidence>
<dbReference type="PANTHER" id="PTHR43386">
    <property type="entry name" value="OLIGOPEPTIDE TRANSPORT SYSTEM PERMEASE PROTEIN APPC"/>
    <property type="match status" value="1"/>
</dbReference>
<evidence type="ECO:0000256" key="3">
    <source>
        <dbReference type="ARBA" id="ARBA00022475"/>
    </source>
</evidence>
<dbReference type="EMBL" id="CAEZXS010000077">
    <property type="protein sequence ID" value="CAB4697761.1"/>
    <property type="molecule type" value="Genomic_DNA"/>
</dbReference>
<name>A0A6J6Y6B3_9ZZZZ</name>
<evidence type="ECO:0000256" key="2">
    <source>
        <dbReference type="ARBA" id="ARBA00022448"/>
    </source>
</evidence>
<keyword evidence="6 7" id="KW-0472">Membrane</keyword>
<evidence type="ECO:0000259" key="8">
    <source>
        <dbReference type="PROSITE" id="PS50928"/>
    </source>
</evidence>
<dbReference type="AlphaFoldDB" id="A0A6J6Y6B3"/>
<dbReference type="EMBL" id="CAFBPW010000109">
    <property type="protein sequence ID" value="CAB5034906.1"/>
    <property type="molecule type" value="Genomic_DNA"/>
</dbReference>
<comment type="subcellular location">
    <subcellularLocation>
        <location evidence="1">Cell membrane</location>
        <topology evidence="1">Multi-pass membrane protein</topology>
    </subcellularLocation>
</comment>
<dbReference type="InterPro" id="IPR000515">
    <property type="entry name" value="MetI-like"/>
</dbReference>
<keyword evidence="4 7" id="KW-0812">Transmembrane</keyword>
<gene>
    <name evidence="9" type="ORF">UFOPK2582_00782</name>
    <name evidence="10" type="ORF">UFOPK3046_00797</name>
    <name evidence="11" type="ORF">UFOPK3914_01267</name>
    <name evidence="12" type="ORF">UFOPK4173_01037</name>
    <name evidence="13" type="ORF">UFOPK4354_00746</name>
</gene>
<feature type="transmembrane region" description="Helical" evidence="7">
    <location>
        <begin position="39"/>
        <end position="60"/>
    </location>
</feature>
<reference evidence="10" key="1">
    <citation type="submission" date="2020-05" db="EMBL/GenBank/DDBJ databases">
        <authorList>
            <person name="Chiriac C."/>
            <person name="Salcher M."/>
            <person name="Ghai R."/>
            <person name="Kavagutti S V."/>
        </authorList>
    </citation>
    <scope>NUCLEOTIDE SEQUENCE</scope>
</reference>
<dbReference type="SUPFAM" id="SSF161098">
    <property type="entry name" value="MetI-like"/>
    <property type="match status" value="1"/>
</dbReference>
<evidence type="ECO:0000313" key="12">
    <source>
        <dbReference type="EMBL" id="CAB5034906.1"/>
    </source>
</evidence>
<dbReference type="GO" id="GO:0055085">
    <property type="term" value="P:transmembrane transport"/>
    <property type="evidence" value="ECO:0007669"/>
    <property type="project" value="InterPro"/>
</dbReference>
<dbReference type="EMBL" id="CAFBOG010000118">
    <property type="protein sequence ID" value="CAB4985206.1"/>
    <property type="molecule type" value="Genomic_DNA"/>
</dbReference>
<feature type="transmembrane region" description="Helical" evidence="7">
    <location>
        <begin position="278"/>
        <end position="297"/>
    </location>
</feature>
<dbReference type="EMBL" id="CAFAAQ010000056">
    <property type="protein sequence ID" value="CAB4805151.1"/>
    <property type="molecule type" value="Genomic_DNA"/>
</dbReference>
<organism evidence="10">
    <name type="scientific">freshwater metagenome</name>
    <dbReference type="NCBI Taxonomy" id="449393"/>
    <lineage>
        <taxon>unclassified sequences</taxon>
        <taxon>metagenomes</taxon>
        <taxon>ecological metagenomes</taxon>
    </lineage>
</organism>
<feature type="domain" description="ABC transmembrane type-1" evidence="8">
    <location>
        <begin position="100"/>
        <end position="297"/>
    </location>
</feature>
<evidence type="ECO:0000313" key="11">
    <source>
        <dbReference type="EMBL" id="CAB4985206.1"/>
    </source>
</evidence>
<keyword evidence="3" id="KW-1003">Cell membrane</keyword>
<dbReference type="Gene3D" id="1.10.3720.10">
    <property type="entry name" value="MetI-like"/>
    <property type="match status" value="1"/>
</dbReference>
<dbReference type="PROSITE" id="PS50928">
    <property type="entry name" value="ABC_TM1"/>
    <property type="match status" value="1"/>
</dbReference>
<feature type="transmembrane region" description="Helical" evidence="7">
    <location>
        <begin position="104"/>
        <end position="128"/>
    </location>
</feature>
<dbReference type="InterPro" id="IPR035906">
    <property type="entry name" value="MetI-like_sf"/>
</dbReference>
<evidence type="ECO:0000313" key="13">
    <source>
        <dbReference type="EMBL" id="CAB5065446.1"/>
    </source>
</evidence>
<dbReference type="EMBL" id="CAFBQW010000066">
    <property type="protein sequence ID" value="CAB5065446.1"/>
    <property type="molecule type" value="Genomic_DNA"/>
</dbReference>
<accession>A0A6J6Y6B3</accession>
<dbReference type="GO" id="GO:0005886">
    <property type="term" value="C:plasma membrane"/>
    <property type="evidence" value="ECO:0007669"/>
    <property type="project" value="UniProtKB-SubCell"/>
</dbReference>
<feature type="transmembrane region" description="Helical" evidence="7">
    <location>
        <begin position="221"/>
        <end position="243"/>
    </location>
</feature>
<evidence type="ECO:0000256" key="7">
    <source>
        <dbReference type="SAM" id="Phobius"/>
    </source>
</evidence>
<keyword evidence="5 7" id="KW-1133">Transmembrane helix</keyword>
<dbReference type="PANTHER" id="PTHR43386:SF25">
    <property type="entry name" value="PEPTIDE ABC TRANSPORTER PERMEASE PROTEIN"/>
    <property type="match status" value="1"/>
</dbReference>